<protein>
    <recommendedName>
        <fullName evidence="10">Methionine aminopeptidase</fullName>
        <ecNumber evidence="10">3.4.11.18</ecNumber>
    </recommendedName>
</protein>
<evidence type="ECO:0000256" key="4">
    <source>
        <dbReference type="ARBA" id="ARBA00022723"/>
    </source>
</evidence>
<comment type="cofactor">
    <cofactor evidence="10">
        <name>Co(2+)</name>
        <dbReference type="ChEBI" id="CHEBI:48828"/>
    </cofactor>
    <cofactor evidence="10">
        <name>Zn(2+)</name>
        <dbReference type="ChEBI" id="CHEBI:29105"/>
    </cofactor>
    <cofactor evidence="10">
        <name>Mn(2+)</name>
        <dbReference type="ChEBI" id="CHEBI:29035"/>
    </cofactor>
    <cofactor evidence="10">
        <name>Fe(2+)</name>
        <dbReference type="ChEBI" id="CHEBI:29033"/>
    </cofactor>
    <text evidence="10">Binds 2 divalent metal cations per subunit. Has a high-affinity and a low affinity metal-binding site. The true nature of the physiological cofactor is under debate. The enzyme is active with cobalt, zinc, manganese or divalent iron ions.</text>
</comment>
<dbReference type="HAMAP" id="MF_01974">
    <property type="entry name" value="MetAP_1"/>
    <property type="match status" value="1"/>
</dbReference>
<dbReference type="PANTHER" id="PTHR43330">
    <property type="entry name" value="METHIONINE AMINOPEPTIDASE"/>
    <property type="match status" value="1"/>
</dbReference>
<evidence type="ECO:0000313" key="13">
    <source>
        <dbReference type="EMBL" id="CBN77637.1"/>
    </source>
</evidence>
<feature type="binding site" evidence="8">
    <location>
        <position position="325"/>
    </location>
    <ligand>
        <name>Zn(2+)</name>
        <dbReference type="ChEBI" id="CHEBI:29105"/>
        <label>4</label>
        <note>catalytic</note>
    </ligand>
</feature>
<comment type="catalytic activity">
    <reaction evidence="8 10">
        <text>Release of N-terminal amino acids, preferentially methionine, from peptides and arylamides.</text>
        <dbReference type="EC" id="3.4.11.18"/>
    </reaction>
</comment>
<dbReference type="AlphaFoldDB" id="D8LQW4"/>
<dbReference type="GO" id="GO:0070006">
    <property type="term" value="F:metalloaminopeptidase activity"/>
    <property type="evidence" value="ECO:0007669"/>
    <property type="project" value="UniProtKB-UniRule"/>
</dbReference>
<dbReference type="PROSITE" id="PS52013">
    <property type="entry name" value="ZF_C6H2"/>
    <property type="match status" value="1"/>
</dbReference>
<dbReference type="SUPFAM" id="SSF55920">
    <property type="entry name" value="Creatinase/aminopeptidase"/>
    <property type="match status" value="1"/>
</dbReference>
<evidence type="ECO:0000259" key="12">
    <source>
        <dbReference type="PROSITE" id="PS52013"/>
    </source>
</evidence>
<dbReference type="InterPro" id="IPR002467">
    <property type="entry name" value="Pept_M24A_MAP1"/>
</dbReference>
<dbReference type="GO" id="GO:0005829">
    <property type="term" value="C:cytosol"/>
    <property type="evidence" value="ECO:0007669"/>
    <property type="project" value="TreeGrafter"/>
</dbReference>
<dbReference type="MEROPS" id="M24.017"/>
<accession>D8LQW4</accession>
<dbReference type="FunCoup" id="D8LQW4">
    <property type="interactions" value="550"/>
</dbReference>
<evidence type="ECO:0000256" key="2">
    <source>
        <dbReference type="ARBA" id="ARBA00022490"/>
    </source>
</evidence>
<evidence type="ECO:0000256" key="7">
    <source>
        <dbReference type="ARBA" id="ARBA00022833"/>
    </source>
</evidence>
<feature type="binding site" evidence="8">
    <location>
        <position position="229"/>
    </location>
    <ligand>
        <name>Zn(2+)</name>
        <dbReference type="ChEBI" id="CHEBI:29105"/>
        <label>4</label>
        <note>catalytic</note>
    </ligand>
</feature>
<dbReference type="PROSITE" id="PS00680">
    <property type="entry name" value="MAP_1"/>
    <property type="match status" value="1"/>
</dbReference>
<keyword evidence="3 8" id="KW-0645">Protease</keyword>
<evidence type="ECO:0000256" key="11">
    <source>
        <dbReference type="SAM" id="MobiDB-lite"/>
    </source>
</evidence>
<proteinExistence type="inferred from homology"/>
<evidence type="ECO:0000313" key="14">
    <source>
        <dbReference type="Proteomes" id="UP000002630"/>
    </source>
</evidence>
<dbReference type="Pfam" id="PF15801">
    <property type="entry name" value="zf-C6H2"/>
    <property type="match status" value="1"/>
</dbReference>
<keyword evidence="14" id="KW-1185">Reference proteome</keyword>
<feature type="domain" description="C6H2-type" evidence="12">
    <location>
        <begin position="6"/>
        <end position="59"/>
    </location>
</feature>
<dbReference type="InParanoid" id="D8LQW4"/>
<dbReference type="Gene3D" id="6.10.140.2220">
    <property type="match status" value="1"/>
</dbReference>
<keyword evidence="5 9" id="KW-0863">Zinc-finger</keyword>
<evidence type="ECO:0000256" key="5">
    <source>
        <dbReference type="ARBA" id="ARBA00022771"/>
    </source>
</evidence>
<dbReference type="InterPro" id="IPR036005">
    <property type="entry name" value="Creatinase/aminopeptidase-like"/>
</dbReference>
<dbReference type="OMA" id="INQGTHQ"/>
<dbReference type="InterPro" id="IPR001714">
    <property type="entry name" value="Pept_M24_MAP"/>
</dbReference>
<comment type="function">
    <text evidence="8 10">Cotranslationally removes the N-terminal methionine from nascent proteins. The N-terminal methionine is often cleaved when the second residue in the primary sequence is small and uncharged (Met-Ala-, Cys, Gly, Pro, Ser, Thr, or Val).</text>
</comment>
<evidence type="ECO:0000256" key="1">
    <source>
        <dbReference type="ARBA" id="ARBA00022438"/>
    </source>
</evidence>
<dbReference type="Pfam" id="PF00557">
    <property type="entry name" value="Peptidase_M24"/>
    <property type="match status" value="1"/>
</dbReference>
<gene>
    <name evidence="13" type="ORF">Esi_0061_0007</name>
</gene>
<reference evidence="13 14" key="1">
    <citation type="journal article" date="2010" name="Nature">
        <title>The Ectocarpus genome and the independent evolution of multicellularity in brown algae.</title>
        <authorList>
            <person name="Cock J.M."/>
            <person name="Sterck L."/>
            <person name="Rouze P."/>
            <person name="Scornet D."/>
            <person name="Allen A.E."/>
            <person name="Amoutzias G."/>
            <person name="Anthouard V."/>
            <person name="Artiguenave F."/>
            <person name="Aury J.M."/>
            <person name="Badger J.H."/>
            <person name="Beszteri B."/>
            <person name="Billiau K."/>
            <person name="Bonnet E."/>
            <person name="Bothwell J.H."/>
            <person name="Bowler C."/>
            <person name="Boyen C."/>
            <person name="Brownlee C."/>
            <person name="Carrano C.J."/>
            <person name="Charrier B."/>
            <person name="Cho G.Y."/>
            <person name="Coelho S.M."/>
            <person name="Collen J."/>
            <person name="Corre E."/>
            <person name="Da Silva C."/>
            <person name="Delage L."/>
            <person name="Delaroque N."/>
            <person name="Dittami S.M."/>
            <person name="Doulbeau S."/>
            <person name="Elias M."/>
            <person name="Farnham G."/>
            <person name="Gachon C.M."/>
            <person name="Gschloessl B."/>
            <person name="Heesch S."/>
            <person name="Jabbari K."/>
            <person name="Jubin C."/>
            <person name="Kawai H."/>
            <person name="Kimura K."/>
            <person name="Kloareg B."/>
            <person name="Kupper F.C."/>
            <person name="Lang D."/>
            <person name="Le Bail A."/>
            <person name="Leblanc C."/>
            <person name="Lerouge P."/>
            <person name="Lohr M."/>
            <person name="Lopez P.J."/>
            <person name="Martens C."/>
            <person name="Maumus F."/>
            <person name="Michel G."/>
            <person name="Miranda-Saavedra D."/>
            <person name="Morales J."/>
            <person name="Moreau H."/>
            <person name="Motomura T."/>
            <person name="Nagasato C."/>
            <person name="Napoli C.A."/>
            <person name="Nelson D.R."/>
            <person name="Nyvall-Collen P."/>
            <person name="Peters A.F."/>
            <person name="Pommier C."/>
            <person name="Potin P."/>
            <person name="Poulain J."/>
            <person name="Quesneville H."/>
            <person name="Read B."/>
            <person name="Rensing S.A."/>
            <person name="Ritter A."/>
            <person name="Rousvoal S."/>
            <person name="Samanta M."/>
            <person name="Samson G."/>
            <person name="Schroeder D.C."/>
            <person name="Segurens B."/>
            <person name="Strittmatter M."/>
            <person name="Tonon T."/>
            <person name="Tregear J.W."/>
            <person name="Valentin K."/>
            <person name="von Dassow P."/>
            <person name="Yamagishi T."/>
            <person name="Van de Peer Y."/>
            <person name="Wincker P."/>
        </authorList>
    </citation>
    <scope>NUCLEOTIDE SEQUENCE [LARGE SCALE GENOMIC DNA]</scope>
    <source>
        <strain evidence="14">Ec32 / CCAP1310/4</strain>
    </source>
</reference>
<dbReference type="PRINTS" id="PR00599">
    <property type="entry name" value="MAPEPTIDASE"/>
</dbReference>
<dbReference type="NCBIfam" id="TIGR00500">
    <property type="entry name" value="met_pdase_I"/>
    <property type="match status" value="1"/>
</dbReference>
<dbReference type="GO" id="GO:0006508">
    <property type="term" value="P:proteolysis"/>
    <property type="evidence" value="ECO:0007669"/>
    <property type="project" value="UniProtKB-KW"/>
</dbReference>
<evidence type="ECO:0000256" key="9">
    <source>
        <dbReference type="PROSITE-ProRule" id="PRU01357"/>
    </source>
</evidence>
<dbReference type="OrthoDB" id="3209743at2759"/>
<keyword evidence="4 8" id="KW-0479">Metal-binding</keyword>
<feature type="region of interest" description="Disordered" evidence="11">
    <location>
        <begin position="98"/>
        <end position="125"/>
    </location>
</feature>
<feature type="binding site" evidence="8">
    <location>
        <position position="356"/>
    </location>
    <ligand>
        <name>Zn(2+)</name>
        <dbReference type="ChEBI" id="CHEBI:29105"/>
        <label>3</label>
    </ligand>
</feature>
<sequence>MSALVGTVCTTPECGKPGTMACPTCIKLGLPASRYCAQACFKGDWGRHKAIHKLAKAKATASSGATTPAVRREFNGYTFSGDLRPAALSATRVVPPHIRRPDYADHPEGRSMCEEGSKRGGGSNAIPVYTASQIRGIREACRIGREVLDAAGRAVRVGATTDEIDRVTHEATVERNAYPSPLNYYNFPKSVCTSVNESICHGIPDMRELKDGDIVNVDVTAYFGGFHGDLNETFMVGKVDEESAGLVETAYRCLSAAVDMVQPGAMYRDLGARIGKIARENGCQVVKTYCGHGIGELFHTVPTVPHYPKNKAKGVMKPGHIFTIEPMINVGTWQDRTWPDNWTSVTADGQRSAQFEHTLLVTDQGCDILTARDGKTWMEWDVAAVQR</sequence>
<feature type="binding site" evidence="8">
    <location>
        <position position="299"/>
    </location>
    <ligand>
        <name>a protein</name>
        <dbReference type="ChEBI" id="CHEBI:16541"/>
    </ligand>
    <ligandPart>
        <name>N-terminal L-methionine residue</name>
        <dbReference type="ChEBI" id="CHEBI:64731"/>
    </ligandPart>
</feature>
<dbReference type="STRING" id="2880.D8LQW4"/>
<dbReference type="eggNOG" id="KOG2738">
    <property type="taxonomic scope" value="Eukaryota"/>
</dbReference>
<feature type="binding site" evidence="8">
    <location>
        <position position="218"/>
    </location>
    <ligand>
        <name>Zn(2+)</name>
        <dbReference type="ChEBI" id="CHEBI:29105"/>
        <label>3</label>
    </ligand>
</feature>
<dbReference type="GO" id="GO:0004239">
    <property type="term" value="F:initiator methionyl aminopeptidase activity"/>
    <property type="evidence" value="ECO:0007669"/>
    <property type="project" value="UniProtKB-UniRule"/>
</dbReference>
<keyword evidence="7" id="KW-0862">Zinc</keyword>
<evidence type="ECO:0000256" key="10">
    <source>
        <dbReference type="RuleBase" id="RU003653"/>
    </source>
</evidence>
<keyword evidence="6 8" id="KW-0378">Hydrolase</keyword>
<dbReference type="Proteomes" id="UP000002630">
    <property type="component" value="Linkage Group LG18"/>
</dbReference>
<feature type="binding site" evidence="8">
    <location>
        <position position="201"/>
    </location>
    <ligand>
        <name>a protein</name>
        <dbReference type="ChEBI" id="CHEBI:16541"/>
    </ligand>
    <ligandPart>
        <name>N-terminal L-methionine residue</name>
        <dbReference type="ChEBI" id="CHEBI:64731"/>
    </ligandPart>
</feature>
<organism evidence="13 14">
    <name type="scientific">Ectocarpus siliculosus</name>
    <name type="common">Brown alga</name>
    <name type="synonym">Conferva siliculosa</name>
    <dbReference type="NCBI Taxonomy" id="2880"/>
    <lineage>
        <taxon>Eukaryota</taxon>
        <taxon>Sar</taxon>
        <taxon>Stramenopiles</taxon>
        <taxon>Ochrophyta</taxon>
        <taxon>PX clade</taxon>
        <taxon>Phaeophyceae</taxon>
        <taxon>Ectocarpales</taxon>
        <taxon>Ectocarpaceae</taxon>
        <taxon>Ectocarpus</taxon>
    </lineage>
</organism>
<name>D8LQW4_ECTSI</name>
<dbReference type="InterPro" id="IPR031615">
    <property type="entry name" value="Zfn-C6H2"/>
</dbReference>
<dbReference type="CDD" id="cd01086">
    <property type="entry name" value="MetAP1"/>
    <property type="match status" value="1"/>
</dbReference>
<evidence type="ECO:0000256" key="3">
    <source>
        <dbReference type="ARBA" id="ARBA00022670"/>
    </source>
</evidence>
<feature type="binding site" evidence="8">
    <location>
        <position position="229"/>
    </location>
    <ligand>
        <name>Zn(2+)</name>
        <dbReference type="ChEBI" id="CHEBI:29105"/>
        <label>3</label>
    </ligand>
</feature>
<dbReference type="InterPro" id="IPR000994">
    <property type="entry name" value="Pept_M24"/>
</dbReference>
<evidence type="ECO:0000256" key="8">
    <source>
        <dbReference type="HAMAP-Rule" id="MF_03174"/>
    </source>
</evidence>
<dbReference type="EMBL" id="FN648830">
    <property type="protein sequence ID" value="CBN77637.1"/>
    <property type="molecule type" value="Genomic_DNA"/>
</dbReference>
<feature type="compositionally biased region" description="Basic and acidic residues" evidence="11">
    <location>
        <begin position="99"/>
        <end position="118"/>
    </location>
</feature>
<feature type="binding site" evidence="8">
    <location>
        <position position="356"/>
    </location>
    <ligand>
        <name>Zn(2+)</name>
        <dbReference type="ChEBI" id="CHEBI:29105"/>
        <label>4</label>
        <note>catalytic</note>
    </ligand>
</feature>
<dbReference type="EC" id="3.4.11.18" evidence="10"/>
<comment type="cofactor">
    <cofactor evidence="8">
        <name>Zn(2+)</name>
        <dbReference type="ChEBI" id="CHEBI:29105"/>
    </cofactor>
    <cofactor evidence="8">
        <name>Co(2+)</name>
        <dbReference type="ChEBI" id="CHEBI:48828"/>
    </cofactor>
    <cofactor evidence="8">
        <name>Mn(2+)</name>
        <dbReference type="ChEBI" id="CHEBI:29035"/>
    </cofactor>
    <cofactor evidence="8">
        <name>Fe(2+)</name>
        <dbReference type="ChEBI" id="CHEBI:29033"/>
    </cofactor>
    <text evidence="8">Binds 2 divalent metal cations per subunit. Has a high-affinity and a low affinity metal-binding site. The true nature of the physiological cofactor is under debate. The enzyme is active with zinc, cobalt, manganese or divalent iron ions. Has high activity with zinc; zinc cofactor is transferred into the active site region by the ZNG1 zinc chaperone.</text>
</comment>
<evidence type="ECO:0000256" key="6">
    <source>
        <dbReference type="ARBA" id="ARBA00022801"/>
    </source>
</evidence>
<dbReference type="Gene3D" id="3.90.230.10">
    <property type="entry name" value="Creatinase/methionine aminopeptidase superfamily"/>
    <property type="match status" value="1"/>
</dbReference>
<comment type="subcellular location">
    <subcellularLocation>
        <location evidence="8">Cytoplasm</location>
    </subcellularLocation>
</comment>
<feature type="binding site" evidence="8">
    <location>
        <position position="292"/>
    </location>
    <ligand>
        <name>Zn(2+)</name>
        <dbReference type="ChEBI" id="CHEBI:29105"/>
        <label>4</label>
        <note>catalytic</note>
    </ligand>
</feature>
<keyword evidence="1 8" id="KW-0031">Aminopeptidase</keyword>
<dbReference type="EMBL" id="FN649743">
    <property type="protein sequence ID" value="CBN77637.1"/>
    <property type="molecule type" value="Genomic_DNA"/>
</dbReference>
<comment type="similarity">
    <text evidence="8 9">Belongs to the peptidase M24A family. Methionine aminopeptidase type 1 subfamily.</text>
</comment>
<dbReference type="PANTHER" id="PTHR43330:SF7">
    <property type="entry name" value="METHIONINE AMINOPEPTIDASE 1"/>
    <property type="match status" value="1"/>
</dbReference>
<dbReference type="GO" id="GO:0008270">
    <property type="term" value="F:zinc ion binding"/>
    <property type="evidence" value="ECO:0007669"/>
    <property type="project" value="UniProtKB-KW"/>
</dbReference>
<comment type="subunit">
    <text evidence="8">Associates with the 60S ribosomal subunit of the 80S translational complex.</text>
</comment>
<keyword evidence="2 8" id="KW-0963">Cytoplasm</keyword>